<dbReference type="EMBL" id="JANPWB010000008">
    <property type="protein sequence ID" value="KAJ1160324.1"/>
    <property type="molecule type" value="Genomic_DNA"/>
</dbReference>
<feature type="region of interest" description="Disordered" evidence="1">
    <location>
        <begin position="37"/>
        <end position="57"/>
    </location>
</feature>
<reference evidence="2" key="1">
    <citation type="journal article" date="2022" name="bioRxiv">
        <title>Sequencing and chromosome-scale assembly of the giantPleurodeles waltlgenome.</title>
        <authorList>
            <person name="Brown T."/>
            <person name="Elewa A."/>
            <person name="Iarovenko S."/>
            <person name="Subramanian E."/>
            <person name="Araus A.J."/>
            <person name="Petzold A."/>
            <person name="Susuki M."/>
            <person name="Suzuki K.-i.T."/>
            <person name="Hayashi T."/>
            <person name="Toyoda A."/>
            <person name="Oliveira C."/>
            <person name="Osipova E."/>
            <person name="Leigh N.D."/>
            <person name="Simon A."/>
            <person name="Yun M.H."/>
        </authorList>
    </citation>
    <scope>NUCLEOTIDE SEQUENCE</scope>
    <source>
        <strain evidence="2">20211129_DDA</strain>
        <tissue evidence="2">Liver</tissue>
    </source>
</reference>
<organism evidence="2 3">
    <name type="scientific">Pleurodeles waltl</name>
    <name type="common">Iberian ribbed newt</name>
    <dbReference type="NCBI Taxonomy" id="8319"/>
    <lineage>
        <taxon>Eukaryota</taxon>
        <taxon>Metazoa</taxon>
        <taxon>Chordata</taxon>
        <taxon>Craniata</taxon>
        <taxon>Vertebrata</taxon>
        <taxon>Euteleostomi</taxon>
        <taxon>Amphibia</taxon>
        <taxon>Batrachia</taxon>
        <taxon>Caudata</taxon>
        <taxon>Salamandroidea</taxon>
        <taxon>Salamandridae</taxon>
        <taxon>Pleurodelinae</taxon>
        <taxon>Pleurodeles</taxon>
    </lineage>
</organism>
<evidence type="ECO:0000313" key="3">
    <source>
        <dbReference type="Proteomes" id="UP001066276"/>
    </source>
</evidence>
<accession>A0AAV7S9T0</accession>
<gene>
    <name evidence="2" type="ORF">NDU88_000826</name>
</gene>
<protein>
    <submittedName>
        <fullName evidence="2">Uncharacterized protein</fullName>
    </submittedName>
</protein>
<feature type="region of interest" description="Disordered" evidence="1">
    <location>
        <begin position="1"/>
        <end position="25"/>
    </location>
</feature>
<feature type="region of interest" description="Disordered" evidence="1">
    <location>
        <begin position="122"/>
        <end position="141"/>
    </location>
</feature>
<evidence type="ECO:0000313" key="2">
    <source>
        <dbReference type="EMBL" id="KAJ1160324.1"/>
    </source>
</evidence>
<keyword evidence="3" id="KW-1185">Reference proteome</keyword>
<name>A0AAV7S9T0_PLEWA</name>
<sequence length="191" mass="20502">MLLRPPATGYSRTPDAPPPDDDNPTWRLLICRVQARSRRPQSAGHSTAKSEHPPQAESAGLNLLQHGLQAGPESVPRCGSACGNWWNQTASVWAADAAADLAAQQVERRSHSGRLIQYAGTAAGAGPTSDRGNRDTVVSTSHGGWREEWTVARSGRHLLVECCAAAGRPHLAPLLRGVVEDSVRHRLYQPG</sequence>
<comment type="caution">
    <text evidence="2">The sequence shown here is derived from an EMBL/GenBank/DDBJ whole genome shotgun (WGS) entry which is preliminary data.</text>
</comment>
<dbReference type="AlphaFoldDB" id="A0AAV7S9T0"/>
<dbReference type="Proteomes" id="UP001066276">
    <property type="component" value="Chromosome 4_2"/>
</dbReference>
<proteinExistence type="predicted"/>
<evidence type="ECO:0000256" key="1">
    <source>
        <dbReference type="SAM" id="MobiDB-lite"/>
    </source>
</evidence>